<evidence type="ECO:0000256" key="7">
    <source>
        <dbReference type="ARBA" id="ARBA00022840"/>
    </source>
</evidence>
<dbReference type="PANTHER" id="PTHR43065">
    <property type="entry name" value="SENSOR HISTIDINE KINASE"/>
    <property type="match status" value="1"/>
</dbReference>
<keyword evidence="4" id="KW-0808">Transferase</keyword>
<dbReference type="InterPro" id="IPR035965">
    <property type="entry name" value="PAS-like_dom_sf"/>
</dbReference>
<keyword evidence="14" id="KW-1185">Reference proteome</keyword>
<dbReference type="PRINTS" id="PR00344">
    <property type="entry name" value="BCTRLSENSOR"/>
</dbReference>
<dbReference type="InterPro" id="IPR013655">
    <property type="entry name" value="PAS_fold_3"/>
</dbReference>
<evidence type="ECO:0000256" key="5">
    <source>
        <dbReference type="ARBA" id="ARBA00022741"/>
    </source>
</evidence>
<dbReference type="Pfam" id="PF00512">
    <property type="entry name" value="HisKA"/>
    <property type="match status" value="1"/>
</dbReference>
<organism evidence="13 14">
    <name type="scientific">Sphingomonas glacialis</name>
    <dbReference type="NCBI Taxonomy" id="658225"/>
    <lineage>
        <taxon>Bacteria</taxon>
        <taxon>Pseudomonadati</taxon>
        <taxon>Pseudomonadota</taxon>
        <taxon>Alphaproteobacteria</taxon>
        <taxon>Sphingomonadales</taxon>
        <taxon>Sphingomonadaceae</taxon>
        <taxon>Sphingomonas</taxon>
    </lineage>
</organism>
<dbReference type="InterPro" id="IPR001610">
    <property type="entry name" value="PAC"/>
</dbReference>
<dbReference type="CDD" id="cd00082">
    <property type="entry name" value="HisKA"/>
    <property type="match status" value="1"/>
</dbReference>
<dbReference type="Pfam" id="PF02518">
    <property type="entry name" value="HATPase_c"/>
    <property type="match status" value="1"/>
</dbReference>
<evidence type="ECO:0000256" key="6">
    <source>
        <dbReference type="ARBA" id="ARBA00022777"/>
    </source>
</evidence>
<dbReference type="InterPro" id="IPR004358">
    <property type="entry name" value="Sig_transdc_His_kin-like_C"/>
</dbReference>
<name>A0ABQ3LDJ7_9SPHN</name>
<keyword evidence="5" id="KW-0547">Nucleotide-binding</keyword>
<dbReference type="SMART" id="SM00387">
    <property type="entry name" value="HATPase_c"/>
    <property type="match status" value="1"/>
</dbReference>
<dbReference type="PROSITE" id="PS50113">
    <property type="entry name" value="PAC"/>
    <property type="match status" value="1"/>
</dbReference>
<evidence type="ECO:0000313" key="14">
    <source>
        <dbReference type="Proteomes" id="UP000652430"/>
    </source>
</evidence>
<dbReference type="PROSITE" id="PS50109">
    <property type="entry name" value="HIS_KIN"/>
    <property type="match status" value="1"/>
</dbReference>
<dbReference type="InterPro" id="IPR036097">
    <property type="entry name" value="HisK_dim/P_sf"/>
</dbReference>
<sequence>MVRGTQDGMPERSGTAARSRVADLLDAVDWAAHPLGPREGWPTSLKTTLHLLLASPESMYLVWGETRTFFFNDAYAPILGPRIDGAMGARFDVVWADAYAAVEPMFLDALRGTPFRVVDHPVPMARWGEPEETWWTFSFSPVFDHLGAITGVLCITSETTATVVEVESKRRVDLALQQAEQSLRRAEEAGHIGVFTVDLAEGTFTGSAEFYHLFGLSDDRTTDVTRIEDMILPEDAAIGSNAAVRASQAMALQVEYRIRRADTQEVRWIERRAEFEYDANGTAVRLLGVVQDVTERRADRDALAKLNATLAATVVERTQALLLHENIIQSDATAICAFDTDYRLIAFNQAHNDAFFRSHGSYTKLGDVFFELFVPEQRAAMQALMTRALHGETFVTEAQFGNPEIEAPSWEIRYSPLRDADGRIIGAFHHARDVTGRLRAKAQLATAQEALRQAQKMEAMGQLTGGVAHDFNNLLTPIVGVLDLLQRKGLGGEREKRLIDGAALSAERARTLVQRLLAFARRQPLQAVALDVAALVRGMIDLVASTIGPQIRVLVEAPHDLPTATADPNQLEMALLNLVVNARDAMPDGGTLRIAAMPETIAQDGDLAPGRYICLSVTDTGTGMSAETMARAVEPFFSTKGVGKGTGLGLSMVHGLASQLGGALRLRSTAGEGTCVELWLPQGQAVAPLVSAAVPPVLEASRGTALLVDDEEFVRLSTAAMLGELGYDVVEADSAEAALVLIDAGVAPDLVVTDHLMPGMTGSDFARRLLRGDPALPVLVISGYAESEGIAPDLPRLTKPFRRDELLRSLVALSRG</sequence>
<evidence type="ECO:0000256" key="1">
    <source>
        <dbReference type="ARBA" id="ARBA00000085"/>
    </source>
</evidence>
<evidence type="ECO:0000256" key="3">
    <source>
        <dbReference type="ARBA" id="ARBA00022553"/>
    </source>
</evidence>
<keyword evidence="3 9" id="KW-0597">Phosphoprotein</keyword>
<evidence type="ECO:0000259" key="10">
    <source>
        <dbReference type="PROSITE" id="PS50109"/>
    </source>
</evidence>
<dbReference type="Gene3D" id="1.10.287.130">
    <property type="match status" value="1"/>
</dbReference>
<dbReference type="SUPFAM" id="SSF55785">
    <property type="entry name" value="PYP-like sensor domain (PAS domain)"/>
    <property type="match status" value="3"/>
</dbReference>
<protein>
    <recommendedName>
        <fullName evidence="2">histidine kinase</fullName>
        <ecNumber evidence="2">2.7.13.3</ecNumber>
    </recommendedName>
</protein>
<dbReference type="SUPFAM" id="SSF55874">
    <property type="entry name" value="ATPase domain of HSP90 chaperone/DNA topoisomerase II/histidine kinase"/>
    <property type="match status" value="1"/>
</dbReference>
<comment type="catalytic activity">
    <reaction evidence="1">
        <text>ATP + protein L-histidine = ADP + protein N-phospho-L-histidine.</text>
        <dbReference type="EC" id="2.7.13.3"/>
    </reaction>
</comment>
<reference evidence="14" key="1">
    <citation type="journal article" date="2019" name="Int. J. Syst. Evol. Microbiol.">
        <title>The Global Catalogue of Microorganisms (GCM) 10K type strain sequencing project: providing services to taxonomists for standard genome sequencing and annotation.</title>
        <authorList>
            <consortium name="The Broad Institute Genomics Platform"/>
            <consortium name="The Broad Institute Genome Sequencing Center for Infectious Disease"/>
            <person name="Wu L."/>
            <person name="Ma J."/>
        </authorList>
    </citation>
    <scope>NUCLEOTIDE SEQUENCE [LARGE SCALE GENOMIC DNA]</scope>
    <source>
        <strain evidence="14">CGMCC 1.8957</strain>
    </source>
</reference>
<dbReference type="Pfam" id="PF08448">
    <property type="entry name" value="PAS_4"/>
    <property type="match status" value="1"/>
</dbReference>
<dbReference type="Gene3D" id="2.10.70.100">
    <property type="match status" value="1"/>
</dbReference>
<dbReference type="SUPFAM" id="SSF52172">
    <property type="entry name" value="CheY-like"/>
    <property type="match status" value="1"/>
</dbReference>
<keyword evidence="8" id="KW-0902">Two-component regulatory system</keyword>
<dbReference type="InterPro" id="IPR003594">
    <property type="entry name" value="HATPase_dom"/>
</dbReference>
<dbReference type="SMART" id="SM00448">
    <property type="entry name" value="REC"/>
    <property type="match status" value="1"/>
</dbReference>
<feature type="modified residue" description="4-aspartylphosphate" evidence="9">
    <location>
        <position position="754"/>
    </location>
</feature>
<gene>
    <name evidence="13" type="ORF">GCM10008023_02260</name>
</gene>
<dbReference type="SUPFAM" id="SSF47384">
    <property type="entry name" value="Homodimeric domain of signal transducing histidine kinase"/>
    <property type="match status" value="1"/>
</dbReference>
<accession>A0ABQ3LDJ7</accession>
<keyword evidence="6" id="KW-0418">Kinase</keyword>
<evidence type="ECO:0000256" key="8">
    <source>
        <dbReference type="ARBA" id="ARBA00023012"/>
    </source>
</evidence>
<dbReference type="SMART" id="SM00388">
    <property type="entry name" value="HisKA"/>
    <property type="match status" value="1"/>
</dbReference>
<dbReference type="Proteomes" id="UP000652430">
    <property type="component" value="Unassembled WGS sequence"/>
</dbReference>
<dbReference type="InterPro" id="IPR013656">
    <property type="entry name" value="PAS_4"/>
</dbReference>
<evidence type="ECO:0000256" key="9">
    <source>
        <dbReference type="PROSITE-ProRule" id="PRU00169"/>
    </source>
</evidence>
<evidence type="ECO:0000313" key="13">
    <source>
        <dbReference type="EMBL" id="GHH07803.1"/>
    </source>
</evidence>
<feature type="domain" description="Response regulatory" evidence="11">
    <location>
        <begin position="704"/>
        <end position="814"/>
    </location>
</feature>
<proteinExistence type="predicted"/>
<dbReference type="Gene3D" id="3.30.565.10">
    <property type="entry name" value="Histidine kinase-like ATPase, C-terminal domain"/>
    <property type="match status" value="1"/>
</dbReference>
<dbReference type="InterPro" id="IPR011006">
    <property type="entry name" value="CheY-like_superfamily"/>
</dbReference>
<evidence type="ECO:0000259" key="12">
    <source>
        <dbReference type="PROSITE" id="PS50113"/>
    </source>
</evidence>
<dbReference type="PROSITE" id="PS50110">
    <property type="entry name" value="RESPONSE_REGULATORY"/>
    <property type="match status" value="1"/>
</dbReference>
<evidence type="ECO:0000256" key="4">
    <source>
        <dbReference type="ARBA" id="ARBA00022679"/>
    </source>
</evidence>
<dbReference type="Gene3D" id="3.40.50.2300">
    <property type="match status" value="1"/>
</dbReference>
<dbReference type="PANTHER" id="PTHR43065:SF46">
    <property type="entry name" value="C4-DICARBOXYLATE TRANSPORT SENSOR PROTEIN DCTB"/>
    <property type="match status" value="1"/>
</dbReference>
<keyword evidence="7" id="KW-0067">ATP-binding</keyword>
<comment type="caution">
    <text evidence="13">The sequence shown here is derived from an EMBL/GenBank/DDBJ whole genome shotgun (WGS) entry which is preliminary data.</text>
</comment>
<dbReference type="Pfam" id="PF08447">
    <property type="entry name" value="PAS_3"/>
    <property type="match status" value="1"/>
</dbReference>
<dbReference type="SMART" id="SM00086">
    <property type="entry name" value="PAC"/>
    <property type="match status" value="1"/>
</dbReference>
<dbReference type="InterPro" id="IPR005467">
    <property type="entry name" value="His_kinase_dom"/>
</dbReference>
<feature type="domain" description="Histidine kinase" evidence="10">
    <location>
        <begin position="466"/>
        <end position="684"/>
    </location>
</feature>
<dbReference type="InterPro" id="IPR036890">
    <property type="entry name" value="HATPase_C_sf"/>
</dbReference>
<dbReference type="Gene3D" id="3.30.450.20">
    <property type="entry name" value="PAS domain"/>
    <property type="match status" value="3"/>
</dbReference>
<dbReference type="EC" id="2.7.13.3" evidence="2"/>
<dbReference type="InterPro" id="IPR001789">
    <property type="entry name" value="Sig_transdc_resp-reg_receiver"/>
</dbReference>
<feature type="domain" description="PAC" evidence="12">
    <location>
        <begin position="252"/>
        <end position="305"/>
    </location>
</feature>
<dbReference type="Pfam" id="PF00072">
    <property type="entry name" value="Response_reg"/>
    <property type="match status" value="1"/>
</dbReference>
<dbReference type="EMBL" id="BNAQ01000001">
    <property type="protein sequence ID" value="GHH07803.1"/>
    <property type="molecule type" value="Genomic_DNA"/>
</dbReference>
<dbReference type="InterPro" id="IPR000700">
    <property type="entry name" value="PAS-assoc_C"/>
</dbReference>
<evidence type="ECO:0000256" key="2">
    <source>
        <dbReference type="ARBA" id="ARBA00012438"/>
    </source>
</evidence>
<evidence type="ECO:0000259" key="11">
    <source>
        <dbReference type="PROSITE" id="PS50110"/>
    </source>
</evidence>
<dbReference type="InterPro" id="IPR003661">
    <property type="entry name" value="HisK_dim/P_dom"/>
</dbReference>